<proteinExistence type="predicted"/>
<accession>A0A9X3CL85</accession>
<dbReference type="AlphaFoldDB" id="A0A9X3CL85"/>
<dbReference type="RefSeq" id="WP_265673901.1">
    <property type="nucleotide sequence ID" value="NZ_JAKRRY010000004.1"/>
</dbReference>
<sequence length="443" mass="49520">MFVARKVKYVPVFVCLALGVLVPSTGLAKESNGSDLTGPWTQSLMLTVDYQLNLQSVGEQDSVFFPEKNREPVQTVNGLVDIGVGFKAFSTNVALLGSDLLNDAESSSSAYREQEFDAVVREAVYESQVSFGDVELDVLLGKARIDWGVGYGYRVLDLFNPYRRNPVGIQIEEGAGTLALSHYGASSEWTLIATDSSWTQLTSSDFDEANQQQGVGARYYTLRGDSEIQAVGYYDNVRQGLIGGSFVTVFGESWEFHSSAMMQRRYLNYQFEDAAPTELKESHNAVQYLMGVTWANEAGHSVIAEYWFDERAWSEQTWKTAYDNTSQVHPLVAQSYGLGYTQQNLVQHSVMLHWSLDPAAWSHWDWSRGLGLTDRLTPKIDLMLSPEDGGVIATQWLDFVIMDTGDSNLHLELAARYVTGKSKSVYANLPDRYNMLINIKGRF</sequence>
<dbReference type="Proteomes" id="UP001155587">
    <property type="component" value="Unassembled WGS sequence"/>
</dbReference>
<organism evidence="2 3">
    <name type="scientific">Vibrio qingdaonensis</name>
    <dbReference type="NCBI Taxonomy" id="2829491"/>
    <lineage>
        <taxon>Bacteria</taxon>
        <taxon>Pseudomonadati</taxon>
        <taxon>Pseudomonadota</taxon>
        <taxon>Gammaproteobacteria</taxon>
        <taxon>Vibrionales</taxon>
        <taxon>Vibrionaceae</taxon>
        <taxon>Vibrio</taxon>
    </lineage>
</organism>
<protein>
    <recommendedName>
        <fullName evidence="4">Beta-barrel porin-2, OmpL-like. bbp2</fullName>
    </recommendedName>
</protein>
<keyword evidence="3" id="KW-1185">Reference proteome</keyword>
<comment type="caution">
    <text evidence="2">The sequence shown here is derived from an EMBL/GenBank/DDBJ whole genome shotgun (WGS) entry which is preliminary data.</text>
</comment>
<evidence type="ECO:0000313" key="3">
    <source>
        <dbReference type="Proteomes" id="UP001155587"/>
    </source>
</evidence>
<keyword evidence="1" id="KW-0732">Signal</keyword>
<evidence type="ECO:0000313" key="2">
    <source>
        <dbReference type="EMBL" id="MCW8345463.1"/>
    </source>
</evidence>
<feature type="chain" id="PRO_5040873670" description="Beta-barrel porin-2, OmpL-like. bbp2" evidence="1">
    <location>
        <begin position="29"/>
        <end position="443"/>
    </location>
</feature>
<evidence type="ECO:0000256" key="1">
    <source>
        <dbReference type="SAM" id="SignalP"/>
    </source>
</evidence>
<name>A0A9X3CL85_9VIBR</name>
<reference evidence="2" key="1">
    <citation type="submission" date="2022-02" db="EMBL/GenBank/DDBJ databases">
        <title>Vibrio sp. nov, a new bacterium isolated from seawater.</title>
        <authorList>
            <person name="Yuan Y."/>
        </authorList>
    </citation>
    <scope>NUCLEOTIDE SEQUENCE</scope>
    <source>
        <strain evidence="2">ZSDZ65</strain>
    </source>
</reference>
<feature type="signal peptide" evidence="1">
    <location>
        <begin position="1"/>
        <end position="28"/>
    </location>
</feature>
<dbReference type="EMBL" id="JAKRRY010000004">
    <property type="protein sequence ID" value="MCW8345463.1"/>
    <property type="molecule type" value="Genomic_DNA"/>
</dbReference>
<gene>
    <name evidence="2" type="ORF">MD535_05380</name>
</gene>
<evidence type="ECO:0008006" key="4">
    <source>
        <dbReference type="Google" id="ProtNLM"/>
    </source>
</evidence>